<evidence type="ECO:0000313" key="3">
    <source>
        <dbReference type="Proteomes" id="UP001165685"/>
    </source>
</evidence>
<dbReference type="EMBL" id="JAQFWP010000026">
    <property type="protein sequence ID" value="MDA2805905.1"/>
    <property type="molecule type" value="Genomic_DNA"/>
</dbReference>
<accession>A0ABT4TML6</accession>
<comment type="caution">
    <text evidence="2">The sequence shown here is derived from an EMBL/GenBank/DDBJ whole genome shotgun (WGS) entry which is preliminary data.</text>
</comment>
<protein>
    <recommendedName>
        <fullName evidence="4">MinD-like ATPase involved in chromosome partitioning or flagellar assembly</fullName>
    </recommendedName>
</protein>
<organism evidence="2 3">
    <name type="scientific">Nocardiopsis suaedae</name>
    <dbReference type="NCBI Taxonomy" id="3018444"/>
    <lineage>
        <taxon>Bacteria</taxon>
        <taxon>Bacillati</taxon>
        <taxon>Actinomycetota</taxon>
        <taxon>Actinomycetes</taxon>
        <taxon>Streptosporangiales</taxon>
        <taxon>Nocardiopsidaceae</taxon>
        <taxon>Nocardiopsis</taxon>
    </lineage>
</organism>
<feature type="region of interest" description="Disordered" evidence="1">
    <location>
        <begin position="1"/>
        <end position="20"/>
    </location>
</feature>
<dbReference type="PANTHER" id="PTHR43384:SF14">
    <property type="entry name" value="ESX-1 SECRETION-ASSOCIATED PROTEIN ESPI"/>
    <property type="match status" value="1"/>
</dbReference>
<dbReference type="Proteomes" id="UP001165685">
    <property type="component" value="Unassembled WGS sequence"/>
</dbReference>
<evidence type="ECO:0000313" key="2">
    <source>
        <dbReference type="EMBL" id="MDA2805905.1"/>
    </source>
</evidence>
<gene>
    <name evidence="2" type="ORF">O4U47_15415</name>
</gene>
<dbReference type="RefSeq" id="WP_270678555.1">
    <property type="nucleotide sequence ID" value="NZ_JAQFWP010000026.1"/>
</dbReference>
<reference evidence="2" key="1">
    <citation type="submission" date="2023-01" db="EMBL/GenBank/DDBJ databases">
        <title>Draft genome sequence of Nocardiopsis sp. LSu2-4 isolated from halophytes.</title>
        <authorList>
            <person name="Duangmal K."/>
            <person name="Chantavorakit T."/>
        </authorList>
    </citation>
    <scope>NUCLEOTIDE SEQUENCE</scope>
    <source>
        <strain evidence="2">LSu2-4</strain>
    </source>
</reference>
<dbReference type="InterPro" id="IPR027417">
    <property type="entry name" value="P-loop_NTPase"/>
</dbReference>
<name>A0ABT4TML6_9ACTN</name>
<dbReference type="PANTHER" id="PTHR43384">
    <property type="entry name" value="SEPTUM SITE-DETERMINING PROTEIN MIND HOMOLOG, CHLOROPLASTIC-RELATED"/>
    <property type="match status" value="1"/>
</dbReference>
<evidence type="ECO:0008006" key="4">
    <source>
        <dbReference type="Google" id="ProtNLM"/>
    </source>
</evidence>
<dbReference type="SUPFAM" id="SSF52540">
    <property type="entry name" value="P-loop containing nucleoside triphosphate hydrolases"/>
    <property type="match status" value="1"/>
</dbReference>
<dbReference type="Gene3D" id="3.40.50.300">
    <property type="entry name" value="P-loop containing nucleotide triphosphate hydrolases"/>
    <property type="match status" value="1"/>
</dbReference>
<proteinExistence type="predicted"/>
<evidence type="ECO:0000256" key="1">
    <source>
        <dbReference type="SAM" id="MobiDB-lite"/>
    </source>
</evidence>
<dbReference type="InterPro" id="IPR050625">
    <property type="entry name" value="ParA/MinD_ATPase"/>
</dbReference>
<sequence length="303" mass="32528">MNTRTETPSGAGARPGRHGDPFLRRIGRGLALPFLPSDHAAAHLATGETLQRAITTGRRIVVTRPRAGADEATVTALLASVFAHYRHDRVLTLDITPGSNSLARRLGVTPSSSLGEVARRRVSASSFEELTPHLAHVRDRLWMLPAVHSGPDATALDADAFQETLLPITRYFGVTLIDRGADVFDGFNRAAQASAHAHVLVAPATAEGAADIGRGFDWMTTQGDASLPERIVVVLVEQSPDEDPRFDHEGAAEVLRKSGAEVVRIGYDRHLAYTDGLQPRRLAASTHAAATTIALEALKRAVR</sequence>
<keyword evidence="3" id="KW-1185">Reference proteome</keyword>